<dbReference type="PANTHER" id="PTHR47027:SF20">
    <property type="entry name" value="REVERSE TRANSCRIPTASE-LIKE PROTEIN WITH RNA-DIRECTED DNA POLYMERASE DOMAIN"/>
    <property type="match status" value="1"/>
</dbReference>
<keyword evidence="1" id="KW-0255">Endonuclease</keyword>
<keyword evidence="1" id="KW-0808">Transferase</keyword>
<comment type="caution">
    <text evidence="1">The sequence shown here is derived from an EMBL/GenBank/DDBJ whole genome shotgun (WGS) entry which is preliminary data.</text>
</comment>
<keyword evidence="1" id="KW-0548">Nucleotidyltransferase</keyword>
<gene>
    <name evidence="1" type="ORF">BSL78_18884</name>
</gene>
<dbReference type="GO" id="GO:0003964">
    <property type="term" value="F:RNA-directed DNA polymerase activity"/>
    <property type="evidence" value="ECO:0007669"/>
    <property type="project" value="UniProtKB-KW"/>
</dbReference>
<dbReference type="STRING" id="307972.A0A2G8K8G7"/>
<keyword evidence="1" id="KW-0540">Nuclease</keyword>
<reference evidence="1 2" key="1">
    <citation type="journal article" date="2017" name="PLoS Biol.">
        <title>The sea cucumber genome provides insights into morphological evolution and visceral regeneration.</title>
        <authorList>
            <person name="Zhang X."/>
            <person name="Sun L."/>
            <person name="Yuan J."/>
            <person name="Sun Y."/>
            <person name="Gao Y."/>
            <person name="Zhang L."/>
            <person name="Li S."/>
            <person name="Dai H."/>
            <person name="Hamel J.F."/>
            <person name="Liu C."/>
            <person name="Yu Y."/>
            <person name="Liu S."/>
            <person name="Lin W."/>
            <person name="Guo K."/>
            <person name="Jin S."/>
            <person name="Xu P."/>
            <person name="Storey K.B."/>
            <person name="Huan P."/>
            <person name="Zhang T."/>
            <person name="Zhou Y."/>
            <person name="Zhang J."/>
            <person name="Lin C."/>
            <person name="Li X."/>
            <person name="Xing L."/>
            <person name="Huo D."/>
            <person name="Sun M."/>
            <person name="Wang L."/>
            <person name="Mercier A."/>
            <person name="Li F."/>
            <person name="Yang H."/>
            <person name="Xiang J."/>
        </authorList>
    </citation>
    <scope>NUCLEOTIDE SEQUENCE [LARGE SCALE GENOMIC DNA]</scope>
    <source>
        <strain evidence="1">Shaxun</strain>
        <tissue evidence="1">Muscle</tissue>
    </source>
</reference>
<dbReference type="AlphaFoldDB" id="A0A2G8K8G7"/>
<evidence type="ECO:0000313" key="2">
    <source>
        <dbReference type="Proteomes" id="UP000230750"/>
    </source>
</evidence>
<accession>A0A2G8K8G7</accession>
<evidence type="ECO:0000313" key="1">
    <source>
        <dbReference type="EMBL" id="PIK44294.1"/>
    </source>
</evidence>
<name>A0A2G8K8G7_STIJA</name>
<keyword evidence="1" id="KW-0695">RNA-directed DNA polymerase</keyword>
<sequence length="145" mass="17964">MYNQCVIPTMAYGAETWTTTKQLEQKLLVAQRAMERRMLNITIRDKVKNSKIRTQTQVKDIILKIKEAKWRWAGHLMRRGDNRWTKRLTEWQPRYRKRGRGRQKRRWRDDITTYIGNTWTRLSMYRETWKNHEEGYIQQWMKTAW</sequence>
<organism evidence="1 2">
    <name type="scientific">Stichopus japonicus</name>
    <name type="common">Sea cucumber</name>
    <dbReference type="NCBI Taxonomy" id="307972"/>
    <lineage>
        <taxon>Eukaryota</taxon>
        <taxon>Metazoa</taxon>
        <taxon>Echinodermata</taxon>
        <taxon>Eleutherozoa</taxon>
        <taxon>Echinozoa</taxon>
        <taxon>Holothuroidea</taxon>
        <taxon>Aspidochirotacea</taxon>
        <taxon>Aspidochirotida</taxon>
        <taxon>Stichopodidae</taxon>
        <taxon>Apostichopus</taxon>
    </lineage>
</organism>
<dbReference type="PANTHER" id="PTHR47027">
    <property type="entry name" value="REVERSE TRANSCRIPTASE DOMAIN-CONTAINING PROTEIN"/>
    <property type="match status" value="1"/>
</dbReference>
<dbReference type="OrthoDB" id="407509at2759"/>
<dbReference type="GO" id="GO:0004519">
    <property type="term" value="F:endonuclease activity"/>
    <property type="evidence" value="ECO:0007669"/>
    <property type="project" value="UniProtKB-KW"/>
</dbReference>
<dbReference type="Proteomes" id="UP000230750">
    <property type="component" value="Unassembled WGS sequence"/>
</dbReference>
<keyword evidence="2" id="KW-1185">Reference proteome</keyword>
<dbReference type="EMBL" id="MRZV01000786">
    <property type="protein sequence ID" value="PIK44294.1"/>
    <property type="molecule type" value="Genomic_DNA"/>
</dbReference>
<proteinExistence type="predicted"/>
<keyword evidence="1" id="KW-0378">Hydrolase</keyword>
<protein>
    <submittedName>
        <fullName evidence="1">Endonuclease-reverse transcriptase</fullName>
    </submittedName>
</protein>